<dbReference type="EMBL" id="JAAIUW010000010">
    <property type="protein sequence ID" value="KAF7812454.1"/>
    <property type="molecule type" value="Genomic_DNA"/>
</dbReference>
<accession>A0A834SYG4</accession>
<proteinExistence type="predicted"/>
<evidence type="ECO:0000313" key="2">
    <source>
        <dbReference type="Proteomes" id="UP000634136"/>
    </source>
</evidence>
<keyword evidence="2" id="KW-1185">Reference proteome</keyword>
<comment type="caution">
    <text evidence="1">The sequence shown here is derived from an EMBL/GenBank/DDBJ whole genome shotgun (WGS) entry which is preliminary data.</text>
</comment>
<reference evidence="1" key="1">
    <citation type="submission" date="2020-09" db="EMBL/GenBank/DDBJ databases">
        <title>Genome-Enabled Discovery of Anthraquinone Biosynthesis in Senna tora.</title>
        <authorList>
            <person name="Kang S.-H."/>
            <person name="Pandey R.P."/>
            <person name="Lee C.-M."/>
            <person name="Sim J.-S."/>
            <person name="Jeong J.-T."/>
            <person name="Choi B.-S."/>
            <person name="Jung M."/>
            <person name="Ginzburg D."/>
            <person name="Zhao K."/>
            <person name="Won S.Y."/>
            <person name="Oh T.-J."/>
            <person name="Yu Y."/>
            <person name="Kim N.-H."/>
            <person name="Lee O.R."/>
            <person name="Lee T.-H."/>
            <person name="Bashyal P."/>
            <person name="Kim T.-S."/>
            <person name="Lee W.-H."/>
            <person name="Kawkins C."/>
            <person name="Kim C.-K."/>
            <person name="Kim J.S."/>
            <person name="Ahn B.O."/>
            <person name="Rhee S.Y."/>
            <person name="Sohng J.K."/>
        </authorList>
    </citation>
    <scope>NUCLEOTIDE SEQUENCE</scope>
    <source>
        <tissue evidence="1">Leaf</tissue>
    </source>
</reference>
<organism evidence="1 2">
    <name type="scientific">Senna tora</name>
    <dbReference type="NCBI Taxonomy" id="362788"/>
    <lineage>
        <taxon>Eukaryota</taxon>
        <taxon>Viridiplantae</taxon>
        <taxon>Streptophyta</taxon>
        <taxon>Embryophyta</taxon>
        <taxon>Tracheophyta</taxon>
        <taxon>Spermatophyta</taxon>
        <taxon>Magnoliopsida</taxon>
        <taxon>eudicotyledons</taxon>
        <taxon>Gunneridae</taxon>
        <taxon>Pentapetalae</taxon>
        <taxon>rosids</taxon>
        <taxon>fabids</taxon>
        <taxon>Fabales</taxon>
        <taxon>Fabaceae</taxon>
        <taxon>Caesalpinioideae</taxon>
        <taxon>Cassia clade</taxon>
        <taxon>Senna</taxon>
    </lineage>
</organism>
<dbReference type="AlphaFoldDB" id="A0A834SYG4"/>
<dbReference type="Proteomes" id="UP000634136">
    <property type="component" value="Unassembled WGS sequence"/>
</dbReference>
<protein>
    <submittedName>
        <fullName evidence="1">Uncharacterized protein</fullName>
    </submittedName>
</protein>
<sequence>MGIPNLKRRRSSGFKGIVCCYPFAK</sequence>
<gene>
    <name evidence="1" type="ORF">G2W53_033430</name>
</gene>
<evidence type="ECO:0000313" key="1">
    <source>
        <dbReference type="EMBL" id="KAF7812454.1"/>
    </source>
</evidence>
<name>A0A834SYG4_9FABA</name>